<keyword evidence="2" id="KW-1185">Reference proteome</keyword>
<sequence length="54" mass="6198">MTTLLMILTLLTAVAVAAELVRRAPTVSWIPHEDRERQLAELRALRDYREDPPV</sequence>
<evidence type="ECO:0000313" key="1">
    <source>
        <dbReference type="EMBL" id="SHK86755.1"/>
    </source>
</evidence>
<accession>A0A1M6VZL8</accession>
<gene>
    <name evidence="1" type="ORF">SAMN05443637_113140</name>
</gene>
<reference evidence="1 2" key="1">
    <citation type="submission" date="2016-11" db="EMBL/GenBank/DDBJ databases">
        <authorList>
            <person name="Jaros S."/>
            <person name="Januszkiewicz K."/>
            <person name="Wedrychowicz H."/>
        </authorList>
    </citation>
    <scope>NUCLEOTIDE SEQUENCE [LARGE SCALE GENOMIC DNA]</scope>
    <source>
        <strain evidence="1 2">DSM 43832</strain>
    </source>
</reference>
<evidence type="ECO:0000313" key="2">
    <source>
        <dbReference type="Proteomes" id="UP000184363"/>
    </source>
</evidence>
<protein>
    <submittedName>
        <fullName evidence="1">Uncharacterized protein</fullName>
    </submittedName>
</protein>
<proteinExistence type="predicted"/>
<dbReference type="EMBL" id="FRAP01000013">
    <property type="protein sequence ID" value="SHK86755.1"/>
    <property type="molecule type" value="Genomic_DNA"/>
</dbReference>
<name>A0A1M6VZL8_PSETH</name>
<dbReference type="AlphaFoldDB" id="A0A1M6VZL8"/>
<organism evidence="1 2">
    <name type="scientific">Pseudonocardia thermophila</name>
    <dbReference type="NCBI Taxonomy" id="1848"/>
    <lineage>
        <taxon>Bacteria</taxon>
        <taxon>Bacillati</taxon>
        <taxon>Actinomycetota</taxon>
        <taxon>Actinomycetes</taxon>
        <taxon>Pseudonocardiales</taxon>
        <taxon>Pseudonocardiaceae</taxon>
        <taxon>Pseudonocardia</taxon>
    </lineage>
</organism>
<dbReference type="Proteomes" id="UP000184363">
    <property type="component" value="Unassembled WGS sequence"/>
</dbReference>
<dbReference type="RefSeq" id="WP_159444929.1">
    <property type="nucleotide sequence ID" value="NZ_CALGVN010000040.1"/>
</dbReference>